<sequence>MGDMSRSVDLLRQRYETRIKELEAQRGDDVQDMTDDTHRLMPEGHTQNIFDDLCQQQQHDKCIELLNERIEMLEAQVDDYKKERDEWKHRYQQAETQRDEWKRRCEEFQDQACRAQEDLRELGKGCCRGGRQQQHGPLQCFDIILTAICLCQCCCFLTIRPAGWH</sequence>
<dbReference type="EMBL" id="HBGB01009590">
    <property type="protein sequence ID" value="CAD9050359.1"/>
    <property type="molecule type" value="Transcribed_RNA"/>
</dbReference>
<protein>
    <submittedName>
        <fullName evidence="2">Uncharacterized protein</fullName>
    </submittedName>
</protein>
<name>A0A7S1JQ79_9ALVE</name>
<evidence type="ECO:0000313" key="2">
    <source>
        <dbReference type="EMBL" id="CAD9050359.1"/>
    </source>
</evidence>
<keyword evidence="1" id="KW-0175">Coiled coil</keyword>
<feature type="coiled-coil region" evidence="1">
    <location>
        <begin position="63"/>
        <end position="111"/>
    </location>
</feature>
<accession>A0A7S1JQ79</accession>
<evidence type="ECO:0000256" key="1">
    <source>
        <dbReference type="SAM" id="Coils"/>
    </source>
</evidence>
<proteinExistence type="predicted"/>
<dbReference type="AlphaFoldDB" id="A0A7S1JQ79"/>
<gene>
    <name evidence="2" type="ORF">VBRA1451_LOCUS5421</name>
</gene>
<organism evidence="2">
    <name type="scientific">Vitrella brassicaformis</name>
    <dbReference type="NCBI Taxonomy" id="1169539"/>
    <lineage>
        <taxon>Eukaryota</taxon>
        <taxon>Sar</taxon>
        <taxon>Alveolata</taxon>
        <taxon>Colpodellida</taxon>
        <taxon>Vitrellaceae</taxon>
        <taxon>Vitrella</taxon>
    </lineage>
</organism>
<reference evidence="2" key="1">
    <citation type="submission" date="2021-01" db="EMBL/GenBank/DDBJ databases">
        <authorList>
            <person name="Corre E."/>
            <person name="Pelletier E."/>
            <person name="Niang G."/>
            <person name="Scheremetjew M."/>
            <person name="Finn R."/>
            <person name="Kale V."/>
            <person name="Holt S."/>
            <person name="Cochrane G."/>
            <person name="Meng A."/>
            <person name="Brown T."/>
            <person name="Cohen L."/>
        </authorList>
    </citation>
    <scope>NUCLEOTIDE SEQUENCE</scope>
    <source>
        <strain evidence="2">CCMP3346</strain>
    </source>
</reference>